<dbReference type="PANTHER" id="PTHR43700">
    <property type="entry name" value="PHOSPHORIBOSYLAMINOIMIDAZOLE-SUCCINOCARBOXAMIDE SYNTHASE"/>
    <property type="match status" value="1"/>
</dbReference>
<comment type="caution">
    <text evidence="11">The sequence shown here is derived from an EMBL/GenBank/DDBJ whole genome shotgun (WGS) entry which is preliminary data.</text>
</comment>
<keyword evidence="3" id="KW-0436">Ligase</keyword>
<protein>
    <recommendedName>
        <fullName evidence="2">phosphoribosylaminoimidazolesuccinocarboxamide synthase</fullName>
        <ecNumber evidence="2">6.3.2.6</ecNumber>
    </recommendedName>
    <alternativeName>
        <fullName evidence="7">SAICAR synthetase</fullName>
    </alternativeName>
</protein>
<comment type="pathway">
    <text evidence="1">Purine metabolism; IMP biosynthesis via de novo pathway; 5-amino-1-(5-phospho-D-ribosyl)imidazole-4-carboxamide from 5-amino-1-(5-phospho-D-ribosyl)imidazole-4-carboxylate: step 1/2.</text>
</comment>
<dbReference type="GO" id="GO:0003676">
    <property type="term" value="F:nucleic acid binding"/>
    <property type="evidence" value="ECO:0007669"/>
    <property type="project" value="InterPro"/>
</dbReference>
<feature type="region of interest" description="Disordered" evidence="8">
    <location>
        <begin position="1"/>
        <end position="25"/>
    </location>
</feature>
<feature type="domain" description="Mei2-like C-terminal RNA recognition motif" evidence="10">
    <location>
        <begin position="246"/>
        <end position="335"/>
    </location>
</feature>
<evidence type="ECO:0000256" key="8">
    <source>
        <dbReference type="SAM" id="MobiDB-lite"/>
    </source>
</evidence>
<feature type="region of interest" description="Disordered" evidence="8">
    <location>
        <begin position="436"/>
        <end position="470"/>
    </location>
</feature>
<dbReference type="GO" id="GO:0005737">
    <property type="term" value="C:cytoplasm"/>
    <property type="evidence" value="ECO:0007669"/>
    <property type="project" value="TreeGrafter"/>
</dbReference>
<evidence type="ECO:0000256" key="6">
    <source>
        <dbReference type="ARBA" id="ARBA00022840"/>
    </source>
</evidence>
<dbReference type="InterPro" id="IPR028923">
    <property type="entry name" value="SAICAR_synt/ADE2_N"/>
</dbReference>
<evidence type="ECO:0000313" key="11">
    <source>
        <dbReference type="EMBL" id="OLP96170.1"/>
    </source>
</evidence>
<reference evidence="11 12" key="1">
    <citation type="submission" date="2016-02" db="EMBL/GenBank/DDBJ databases">
        <title>Genome analysis of coral dinoflagellate symbionts highlights evolutionary adaptations to a symbiotic lifestyle.</title>
        <authorList>
            <person name="Aranda M."/>
            <person name="Li Y."/>
            <person name="Liew Y.J."/>
            <person name="Baumgarten S."/>
            <person name="Simakov O."/>
            <person name="Wilson M."/>
            <person name="Piel J."/>
            <person name="Ashoor H."/>
            <person name="Bougouffa S."/>
            <person name="Bajic V.B."/>
            <person name="Ryu T."/>
            <person name="Ravasi T."/>
            <person name="Bayer T."/>
            <person name="Micklem G."/>
            <person name="Kim H."/>
            <person name="Bhak J."/>
            <person name="Lajeunesse T.C."/>
            <person name="Voolstra C.R."/>
        </authorList>
    </citation>
    <scope>NUCLEOTIDE SEQUENCE [LARGE SCALE GENOMIC DNA]</scope>
    <source>
        <strain evidence="11 12">CCMP2467</strain>
    </source>
</reference>
<evidence type="ECO:0000256" key="1">
    <source>
        <dbReference type="ARBA" id="ARBA00004672"/>
    </source>
</evidence>
<proteinExistence type="predicted"/>
<dbReference type="Pfam" id="PF01259">
    <property type="entry name" value="SAICAR_synt"/>
    <property type="match status" value="1"/>
</dbReference>
<dbReference type="SUPFAM" id="SSF54928">
    <property type="entry name" value="RNA-binding domain, RBD"/>
    <property type="match status" value="1"/>
</dbReference>
<dbReference type="InterPro" id="IPR035979">
    <property type="entry name" value="RBD_domain_sf"/>
</dbReference>
<sequence length="506" mass="56036">MGSLAGQRRKDPQRSEGPPEASPFQACGAVLAPEKTPESDIQVTGEYLTNYLKAYLDAVEKYAIRPLPAFAALKCGSNKLLTGLRRRWDMAATNGAGEAEFKAKIREYLDLTLPECFIPELGEQKQGKVRSIYFSGENVVMVTNDRVSAFDYILPNLIPFKGQVLNMISEWAFSQTKDIIPNALIENVDASVVVQKKMKNLNVELIVRGCHAELSVKCDHLQFHGRVGMSFDQSSVDGQVSSDGATSIMLRRLPNKLTAARFVEILDQFWPGCYDFVFVPHDRAKSRNVSLAFVNFTDHRTAQAAKEYFNASRNDARGHCLGSHIRVSEADVQGLGANLAYFIAKNGFAGMEHPHAPQVFECGRRISLIEAAKTYVTMQLLAEAKEHMNTVAQDPAWQKSVVRRKPRQQDAGKVITRSPGKSAFLLEVQQAREAECLDTRDGSASSMIWGSDGERTDPGERSVSSPPVQGGQLSLQEHLELLNSGVSEERQVLYDVQQDGSICFFL</sequence>
<dbReference type="Gene3D" id="3.30.70.330">
    <property type="match status" value="1"/>
</dbReference>
<dbReference type="EC" id="6.3.2.6" evidence="2"/>
<keyword evidence="6" id="KW-0067">ATP-binding</keyword>
<dbReference type="UniPathway" id="UPA00074">
    <property type="reaction ID" value="UER00131"/>
</dbReference>
<evidence type="ECO:0000256" key="5">
    <source>
        <dbReference type="ARBA" id="ARBA00022755"/>
    </source>
</evidence>
<evidence type="ECO:0000259" key="10">
    <source>
        <dbReference type="Pfam" id="PF04059"/>
    </source>
</evidence>
<dbReference type="SUPFAM" id="SSF56104">
    <property type="entry name" value="SAICAR synthase-like"/>
    <property type="match status" value="1"/>
</dbReference>
<evidence type="ECO:0000256" key="7">
    <source>
        <dbReference type="ARBA" id="ARBA00030409"/>
    </source>
</evidence>
<evidence type="ECO:0000256" key="2">
    <source>
        <dbReference type="ARBA" id="ARBA00012217"/>
    </source>
</evidence>
<name>A0A1Q9DM02_SYMMI</name>
<evidence type="ECO:0000259" key="9">
    <source>
        <dbReference type="Pfam" id="PF01259"/>
    </source>
</evidence>
<evidence type="ECO:0000256" key="3">
    <source>
        <dbReference type="ARBA" id="ARBA00022598"/>
    </source>
</evidence>
<accession>A0A1Q9DM02</accession>
<dbReference type="PANTHER" id="PTHR43700:SF1">
    <property type="entry name" value="PHOSPHORIBOSYLAMINOIMIDAZOLE-SUCCINOCARBOXAMIDE SYNTHASE"/>
    <property type="match status" value="1"/>
</dbReference>
<keyword evidence="5" id="KW-0658">Purine biosynthesis</keyword>
<dbReference type="EMBL" id="LSRX01000477">
    <property type="protein sequence ID" value="OLP96170.1"/>
    <property type="molecule type" value="Genomic_DNA"/>
</dbReference>
<keyword evidence="4" id="KW-0547">Nucleotide-binding</keyword>
<dbReference type="Gene3D" id="3.30.200.20">
    <property type="entry name" value="Phosphorylase Kinase, domain 1"/>
    <property type="match status" value="1"/>
</dbReference>
<dbReference type="InterPro" id="IPR007201">
    <property type="entry name" value="Mei2-like_Rrm_C"/>
</dbReference>
<dbReference type="GO" id="GO:0004639">
    <property type="term" value="F:phosphoribosylaminoimidazolesuccinocarboxamide synthase activity"/>
    <property type="evidence" value="ECO:0007669"/>
    <property type="project" value="UniProtKB-EC"/>
</dbReference>
<evidence type="ECO:0000313" key="12">
    <source>
        <dbReference type="Proteomes" id="UP000186817"/>
    </source>
</evidence>
<evidence type="ECO:0000256" key="4">
    <source>
        <dbReference type="ARBA" id="ARBA00022741"/>
    </source>
</evidence>
<dbReference type="OrthoDB" id="9991235at2759"/>
<dbReference type="Pfam" id="PF04059">
    <property type="entry name" value="RRM_2"/>
    <property type="match status" value="1"/>
</dbReference>
<gene>
    <name evidence="11" type="primary">PUR7</name>
    <name evidence="11" type="ORF">AK812_SmicGene21624</name>
</gene>
<dbReference type="GO" id="GO:0005524">
    <property type="term" value="F:ATP binding"/>
    <property type="evidence" value="ECO:0007669"/>
    <property type="project" value="UniProtKB-KW"/>
</dbReference>
<organism evidence="11 12">
    <name type="scientific">Symbiodinium microadriaticum</name>
    <name type="common">Dinoflagellate</name>
    <name type="synonym">Zooxanthella microadriatica</name>
    <dbReference type="NCBI Taxonomy" id="2951"/>
    <lineage>
        <taxon>Eukaryota</taxon>
        <taxon>Sar</taxon>
        <taxon>Alveolata</taxon>
        <taxon>Dinophyceae</taxon>
        <taxon>Suessiales</taxon>
        <taxon>Symbiodiniaceae</taxon>
        <taxon>Symbiodinium</taxon>
    </lineage>
</organism>
<dbReference type="AlphaFoldDB" id="A0A1Q9DM02"/>
<feature type="domain" description="SAICAR synthetase/ADE2 N-terminal" evidence="9">
    <location>
        <begin position="125"/>
        <end position="212"/>
    </location>
</feature>
<dbReference type="InterPro" id="IPR012677">
    <property type="entry name" value="Nucleotide-bd_a/b_plait_sf"/>
</dbReference>
<dbReference type="GO" id="GO:0006189">
    <property type="term" value="P:'de novo' IMP biosynthetic process"/>
    <property type="evidence" value="ECO:0007669"/>
    <property type="project" value="UniProtKB-UniPathway"/>
</dbReference>
<keyword evidence="12" id="KW-1185">Reference proteome</keyword>
<dbReference type="Proteomes" id="UP000186817">
    <property type="component" value="Unassembled WGS sequence"/>
</dbReference>